<evidence type="ECO:0000256" key="2">
    <source>
        <dbReference type="ARBA" id="ARBA00022676"/>
    </source>
</evidence>
<keyword evidence="2" id="KW-0328">Glycosyltransferase</keyword>
<dbReference type="Pfam" id="PF00535">
    <property type="entry name" value="Glycos_transf_2"/>
    <property type="match status" value="1"/>
</dbReference>
<protein>
    <submittedName>
        <fullName evidence="6">Glycosyltransferase involved in cell wall biosynthesis</fullName>
    </submittedName>
</protein>
<dbReference type="PANTHER" id="PTHR22916:SF51">
    <property type="entry name" value="GLYCOSYLTRANSFERASE EPSH-RELATED"/>
    <property type="match status" value="1"/>
</dbReference>
<keyword evidence="7" id="KW-1185">Reference proteome</keyword>
<proteinExistence type="inferred from homology"/>
<sequence>MSIKVSVIIPIYNAEKYLTKCLESVISQTLNQIEIILVNDGSFDNSGAVAEQYEQKDNRIRVFHKDNGGVSSARNLGLRMAKGQYISFIDADDYIDKNMLIELYERAVSFNLDIVVSGRVTEYTKTNKTVTQTLGKDTLSYNKNTIGMDIFYLCENNHFDVLWNKLYKSEVINKHDIVFKEYATTSQDLLFNVESFIHAESVSLIDKAYYHYMNRDETSIVRKYHKDIFEIMEKRNKALYYLFKHFELSTQKHTNWLLNEYCNCIKVCLLNLYRRDSNLSIKDKIKYVRRNFMKNSIVIKNLNSWNPKGFLNKLFKLVIGTKSSTLLVVVYNILFFIRYRFQPLYLLYRDKFSLLNATSKQK</sequence>
<feature type="domain" description="Glycosyltransferase 2-like" evidence="5">
    <location>
        <begin position="6"/>
        <end position="174"/>
    </location>
</feature>
<feature type="transmembrane region" description="Helical" evidence="4">
    <location>
        <begin position="314"/>
        <end position="337"/>
    </location>
</feature>
<reference evidence="6 7" key="1">
    <citation type="submission" date="2021-01" db="EMBL/GenBank/DDBJ databases">
        <title>Genomic Encyclopedia of Type Strains, Phase IV (KMG-IV): sequencing the most valuable type-strain genomes for metagenomic binning, comparative biology and taxonomic classification.</title>
        <authorList>
            <person name="Goeker M."/>
        </authorList>
    </citation>
    <scope>NUCLEOTIDE SEQUENCE [LARGE SCALE GENOMIC DNA]</scope>
    <source>
        <strain evidence="6 7">DSM 23711</strain>
    </source>
</reference>
<dbReference type="InterPro" id="IPR001173">
    <property type="entry name" value="Glyco_trans_2-like"/>
</dbReference>
<evidence type="ECO:0000256" key="4">
    <source>
        <dbReference type="SAM" id="Phobius"/>
    </source>
</evidence>
<evidence type="ECO:0000313" key="7">
    <source>
        <dbReference type="Proteomes" id="UP001296943"/>
    </source>
</evidence>
<dbReference type="SUPFAM" id="SSF53448">
    <property type="entry name" value="Nucleotide-diphospho-sugar transferases"/>
    <property type="match status" value="1"/>
</dbReference>
<dbReference type="PANTHER" id="PTHR22916">
    <property type="entry name" value="GLYCOSYLTRANSFERASE"/>
    <property type="match status" value="1"/>
</dbReference>
<organism evidence="6 7">
    <name type="scientific">Aquibacillus albus</name>
    <dbReference type="NCBI Taxonomy" id="1168171"/>
    <lineage>
        <taxon>Bacteria</taxon>
        <taxon>Bacillati</taxon>
        <taxon>Bacillota</taxon>
        <taxon>Bacilli</taxon>
        <taxon>Bacillales</taxon>
        <taxon>Bacillaceae</taxon>
        <taxon>Aquibacillus</taxon>
    </lineage>
</organism>
<accession>A0ABS2N5S1</accession>
<comment type="caution">
    <text evidence="6">The sequence shown here is derived from an EMBL/GenBank/DDBJ whole genome shotgun (WGS) entry which is preliminary data.</text>
</comment>
<evidence type="ECO:0000313" key="6">
    <source>
        <dbReference type="EMBL" id="MBM7573504.1"/>
    </source>
</evidence>
<dbReference type="CDD" id="cd00761">
    <property type="entry name" value="Glyco_tranf_GTA_type"/>
    <property type="match status" value="1"/>
</dbReference>
<dbReference type="Gene3D" id="3.90.550.10">
    <property type="entry name" value="Spore Coat Polysaccharide Biosynthesis Protein SpsA, Chain A"/>
    <property type="match status" value="1"/>
</dbReference>
<keyword evidence="4" id="KW-0812">Transmembrane</keyword>
<dbReference type="InterPro" id="IPR029044">
    <property type="entry name" value="Nucleotide-diphossugar_trans"/>
</dbReference>
<dbReference type="Proteomes" id="UP001296943">
    <property type="component" value="Unassembled WGS sequence"/>
</dbReference>
<dbReference type="RefSeq" id="WP_204502143.1">
    <property type="nucleotide sequence ID" value="NZ_JAFBDR010000035.1"/>
</dbReference>
<keyword evidence="4" id="KW-0472">Membrane</keyword>
<comment type="similarity">
    <text evidence="1">Belongs to the glycosyltransferase 2 family.</text>
</comment>
<dbReference type="EMBL" id="JAFBDR010000035">
    <property type="protein sequence ID" value="MBM7573504.1"/>
    <property type="molecule type" value="Genomic_DNA"/>
</dbReference>
<evidence type="ECO:0000256" key="3">
    <source>
        <dbReference type="ARBA" id="ARBA00022679"/>
    </source>
</evidence>
<keyword evidence="4" id="KW-1133">Transmembrane helix</keyword>
<keyword evidence="3" id="KW-0808">Transferase</keyword>
<gene>
    <name evidence="6" type="ORF">JOC48_004068</name>
</gene>
<evidence type="ECO:0000256" key="1">
    <source>
        <dbReference type="ARBA" id="ARBA00006739"/>
    </source>
</evidence>
<evidence type="ECO:0000259" key="5">
    <source>
        <dbReference type="Pfam" id="PF00535"/>
    </source>
</evidence>
<name>A0ABS2N5S1_9BACI</name>